<keyword evidence="3" id="KW-1185">Reference proteome</keyword>
<organism evidence="2 3">
    <name type="scientific">Brachionus calyciflorus</name>
    <dbReference type="NCBI Taxonomy" id="104777"/>
    <lineage>
        <taxon>Eukaryota</taxon>
        <taxon>Metazoa</taxon>
        <taxon>Spiralia</taxon>
        <taxon>Gnathifera</taxon>
        <taxon>Rotifera</taxon>
        <taxon>Eurotatoria</taxon>
        <taxon>Monogononta</taxon>
        <taxon>Pseudotrocha</taxon>
        <taxon>Ploima</taxon>
        <taxon>Brachionidae</taxon>
        <taxon>Brachionus</taxon>
    </lineage>
</organism>
<dbReference type="OrthoDB" id="71260at2759"/>
<keyword evidence="1" id="KW-1133">Transmembrane helix</keyword>
<evidence type="ECO:0008006" key="4">
    <source>
        <dbReference type="Google" id="ProtNLM"/>
    </source>
</evidence>
<keyword evidence="1" id="KW-0812">Transmembrane</keyword>
<keyword evidence="1" id="KW-0472">Membrane</keyword>
<evidence type="ECO:0000313" key="3">
    <source>
        <dbReference type="Proteomes" id="UP000663879"/>
    </source>
</evidence>
<comment type="caution">
    <text evidence="2">The sequence shown here is derived from an EMBL/GenBank/DDBJ whole genome shotgun (WGS) entry which is preliminary data.</text>
</comment>
<protein>
    <recommendedName>
        <fullName evidence="4">N-formylglutamate amidohydrolase</fullName>
    </recommendedName>
</protein>
<reference evidence="2" key="1">
    <citation type="submission" date="2021-02" db="EMBL/GenBank/DDBJ databases">
        <authorList>
            <person name="Nowell W R."/>
        </authorList>
    </citation>
    <scope>NUCLEOTIDE SEQUENCE</scope>
    <source>
        <strain evidence="2">Ploen Becks lab</strain>
    </source>
</reference>
<feature type="transmembrane region" description="Helical" evidence="1">
    <location>
        <begin position="6"/>
        <end position="23"/>
    </location>
</feature>
<evidence type="ECO:0000313" key="2">
    <source>
        <dbReference type="EMBL" id="CAF1070519.1"/>
    </source>
</evidence>
<dbReference type="Proteomes" id="UP000663879">
    <property type="component" value="Unassembled WGS sequence"/>
</dbReference>
<gene>
    <name evidence="2" type="ORF">OXX778_LOCUS19702</name>
</gene>
<dbReference type="SUPFAM" id="SSF53187">
    <property type="entry name" value="Zn-dependent exopeptidases"/>
    <property type="match status" value="1"/>
</dbReference>
<dbReference type="EMBL" id="CAJNOC010006110">
    <property type="protein sequence ID" value="CAF1070519.1"/>
    <property type="molecule type" value="Genomic_DNA"/>
</dbReference>
<name>A0A814M1A6_9BILA</name>
<dbReference type="Gene3D" id="3.40.630.40">
    <property type="entry name" value="Zn-dependent exopeptidases"/>
    <property type="match status" value="1"/>
</dbReference>
<accession>A0A814M1A6</accession>
<sequence length="285" mass="33169">MFRTIYIINFLIIVIKSQVFFGFKNYTEFKTGDFNILISVPHNGKLLPQDIPDRTEDIIGNLFNDPYTRIFAEQLSLEITRLLNKEPFMVINNLDRMKMDPNRNPNQCCSPINENLDCHKTHKEFHDFINEFNKKMSKEFEQSLVIDIHGQYHLENWTEIGYLLSRNELNKPVLVESNKSSLQALKMRSNYDLESLIRGEYSLGAFLERKNYRIVPSPSIKSPGNGRYYSGGYITAAHKSNHSNSIQIELSYLLRTNDSVAKMSAIDFANSIAEFYNFHKFNNKI</sequence>
<dbReference type="AlphaFoldDB" id="A0A814M1A6"/>
<proteinExistence type="predicted"/>
<evidence type="ECO:0000256" key="1">
    <source>
        <dbReference type="SAM" id="Phobius"/>
    </source>
</evidence>